<sequence>MRSVIICSLVLVAVLAVPRHKRQDDYQVQGGEIHVKNEDGEVHGGIVRDSNGNEIQVIAAEDRQGNGGIQIEGQGPDFRQKRGADEEDNEILDITHP</sequence>
<feature type="signal peptide" evidence="2">
    <location>
        <begin position="1"/>
        <end position="16"/>
    </location>
</feature>
<keyword evidence="2" id="KW-0732">Signal</keyword>
<dbReference type="Proteomes" id="UP000659654">
    <property type="component" value="Unassembled WGS sequence"/>
</dbReference>
<dbReference type="WBParaSite" id="BXY_1690100.1">
    <property type="protein sequence ID" value="BXY_1690100.1"/>
    <property type="gene ID" value="BXY_1690100"/>
</dbReference>
<dbReference type="EMBL" id="CAJFCV020000002">
    <property type="protein sequence ID" value="CAG9100779.1"/>
    <property type="molecule type" value="Genomic_DNA"/>
</dbReference>
<evidence type="ECO:0000313" key="3">
    <source>
        <dbReference type="EMBL" id="CAD5217314.1"/>
    </source>
</evidence>
<evidence type="ECO:0000313" key="5">
    <source>
        <dbReference type="Proteomes" id="UP000095284"/>
    </source>
</evidence>
<proteinExistence type="predicted"/>
<evidence type="ECO:0000256" key="2">
    <source>
        <dbReference type="SAM" id="SignalP"/>
    </source>
</evidence>
<gene>
    <name evidence="3" type="ORF">BXYJ_LOCUS4973</name>
</gene>
<protein>
    <submittedName>
        <fullName evidence="3">(pine wood nematode) hypothetical protein</fullName>
    </submittedName>
</protein>
<evidence type="ECO:0000256" key="1">
    <source>
        <dbReference type="SAM" id="MobiDB-lite"/>
    </source>
</evidence>
<feature type="chain" id="PRO_5036022296" evidence="2">
    <location>
        <begin position="17"/>
        <end position="97"/>
    </location>
</feature>
<name>A0A1I7SV27_BURXY</name>
<reference evidence="4" key="2">
    <citation type="submission" date="2020-08" db="EMBL/GenBank/DDBJ databases">
        <authorList>
            <person name="Kikuchi T."/>
        </authorList>
    </citation>
    <scope>NUCLEOTIDE SEQUENCE</scope>
    <source>
        <strain evidence="3">Ka4C1</strain>
    </source>
</reference>
<evidence type="ECO:0000313" key="6">
    <source>
        <dbReference type="Proteomes" id="UP000659654"/>
    </source>
</evidence>
<dbReference type="EMBL" id="CAJFDI010000002">
    <property type="protein sequence ID" value="CAD5217314.1"/>
    <property type="molecule type" value="Genomic_DNA"/>
</dbReference>
<reference evidence="7" key="1">
    <citation type="submission" date="2016-11" db="UniProtKB">
        <authorList>
            <consortium name="WormBaseParasite"/>
        </authorList>
    </citation>
    <scope>IDENTIFICATION</scope>
</reference>
<dbReference type="AlphaFoldDB" id="A0A1I7SV27"/>
<accession>A0A1I7SV27</accession>
<dbReference type="Proteomes" id="UP000582659">
    <property type="component" value="Unassembled WGS sequence"/>
</dbReference>
<organism evidence="5 7">
    <name type="scientific">Bursaphelenchus xylophilus</name>
    <name type="common">Pinewood nematode worm</name>
    <name type="synonym">Aphelenchoides xylophilus</name>
    <dbReference type="NCBI Taxonomy" id="6326"/>
    <lineage>
        <taxon>Eukaryota</taxon>
        <taxon>Metazoa</taxon>
        <taxon>Ecdysozoa</taxon>
        <taxon>Nematoda</taxon>
        <taxon>Chromadorea</taxon>
        <taxon>Rhabditida</taxon>
        <taxon>Tylenchina</taxon>
        <taxon>Tylenchomorpha</taxon>
        <taxon>Aphelenchoidea</taxon>
        <taxon>Aphelenchoididae</taxon>
        <taxon>Bursaphelenchus</taxon>
    </lineage>
</organism>
<dbReference type="Proteomes" id="UP000095284">
    <property type="component" value="Unplaced"/>
</dbReference>
<evidence type="ECO:0000313" key="7">
    <source>
        <dbReference type="WBParaSite" id="BXY_1690100.1"/>
    </source>
</evidence>
<feature type="region of interest" description="Disordered" evidence="1">
    <location>
        <begin position="63"/>
        <end position="97"/>
    </location>
</feature>
<keyword evidence="6" id="KW-1185">Reference proteome</keyword>
<evidence type="ECO:0000313" key="4">
    <source>
        <dbReference type="EMBL" id="CAG9100779.1"/>
    </source>
</evidence>